<dbReference type="FunFam" id="3.30.160.60:FF:000048">
    <property type="entry name" value="GLI family zinc finger 3"/>
    <property type="match status" value="1"/>
</dbReference>
<feature type="region of interest" description="Disordered" evidence="12">
    <location>
        <begin position="1230"/>
        <end position="1295"/>
    </location>
</feature>
<feature type="region of interest" description="Disordered" evidence="12">
    <location>
        <begin position="1709"/>
        <end position="1771"/>
    </location>
</feature>
<evidence type="ECO:0000256" key="9">
    <source>
        <dbReference type="ARBA" id="ARBA00023163"/>
    </source>
</evidence>
<feature type="region of interest" description="Disordered" evidence="12">
    <location>
        <begin position="436"/>
        <end position="486"/>
    </location>
</feature>
<dbReference type="Pfam" id="PF00096">
    <property type="entry name" value="zf-C2H2"/>
    <property type="match status" value="2"/>
</dbReference>
<evidence type="ECO:0000256" key="11">
    <source>
        <dbReference type="PROSITE-ProRule" id="PRU00042"/>
    </source>
</evidence>
<evidence type="ECO:0000256" key="2">
    <source>
        <dbReference type="ARBA" id="ARBA00010831"/>
    </source>
</evidence>
<keyword evidence="4" id="KW-0677">Repeat</keyword>
<keyword evidence="3" id="KW-0479">Metal-binding</keyword>
<dbReference type="FunFam" id="3.30.160.60:FF:000036">
    <property type="entry name" value="GLI family zinc finger 3"/>
    <property type="match status" value="1"/>
</dbReference>
<dbReference type="PANTHER" id="PTHR45718:SF4">
    <property type="entry name" value="TRANSCRIPTIONAL ACTIVATOR CUBITUS INTERRUPTUS"/>
    <property type="match status" value="1"/>
</dbReference>
<keyword evidence="8" id="KW-0238">DNA-binding</keyword>
<evidence type="ECO:0000259" key="13">
    <source>
        <dbReference type="PROSITE" id="PS50157"/>
    </source>
</evidence>
<evidence type="ECO:0000256" key="7">
    <source>
        <dbReference type="ARBA" id="ARBA00023015"/>
    </source>
</evidence>
<dbReference type="PROSITE" id="PS50157">
    <property type="entry name" value="ZINC_FINGER_C2H2_2"/>
    <property type="match status" value="4"/>
</dbReference>
<protein>
    <recommendedName>
        <fullName evidence="13">C2H2-type domain-containing protein</fullName>
    </recommendedName>
</protein>
<organism evidence="14 15">
    <name type="scientific">Schistosoma rodhaini</name>
    <dbReference type="NCBI Taxonomy" id="6188"/>
    <lineage>
        <taxon>Eukaryota</taxon>
        <taxon>Metazoa</taxon>
        <taxon>Spiralia</taxon>
        <taxon>Lophotrochozoa</taxon>
        <taxon>Platyhelminthes</taxon>
        <taxon>Trematoda</taxon>
        <taxon>Digenea</taxon>
        <taxon>Strigeidida</taxon>
        <taxon>Schistosomatoidea</taxon>
        <taxon>Schistosomatidae</taxon>
        <taxon>Schistosoma</taxon>
    </lineage>
</organism>
<feature type="region of interest" description="Disordered" evidence="12">
    <location>
        <begin position="1447"/>
        <end position="1473"/>
    </location>
</feature>
<dbReference type="GO" id="GO:0008270">
    <property type="term" value="F:zinc ion binding"/>
    <property type="evidence" value="ECO:0007669"/>
    <property type="project" value="UniProtKB-KW"/>
</dbReference>
<comment type="subcellular location">
    <subcellularLocation>
        <location evidence="1">Nucleus</location>
    </subcellularLocation>
</comment>
<feature type="region of interest" description="Disordered" evidence="12">
    <location>
        <begin position="988"/>
        <end position="1048"/>
    </location>
</feature>
<dbReference type="Gene3D" id="3.30.160.60">
    <property type="entry name" value="Classic Zinc Finger"/>
    <property type="match status" value="5"/>
</dbReference>
<evidence type="ECO:0000256" key="4">
    <source>
        <dbReference type="ARBA" id="ARBA00022737"/>
    </source>
</evidence>
<dbReference type="GO" id="GO:0000981">
    <property type="term" value="F:DNA-binding transcription factor activity, RNA polymerase II-specific"/>
    <property type="evidence" value="ECO:0007669"/>
    <property type="project" value="TreeGrafter"/>
</dbReference>
<keyword evidence="10" id="KW-0539">Nucleus</keyword>
<dbReference type="Proteomes" id="UP000050792">
    <property type="component" value="Unassembled WGS sequence"/>
</dbReference>
<feature type="compositionally biased region" description="Basic residues" evidence="12">
    <location>
        <begin position="1734"/>
        <end position="1751"/>
    </location>
</feature>
<dbReference type="PROSITE" id="PS00028">
    <property type="entry name" value="ZINC_FINGER_C2H2_1"/>
    <property type="match status" value="4"/>
</dbReference>
<feature type="compositionally biased region" description="Low complexity" evidence="12">
    <location>
        <begin position="1709"/>
        <end position="1725"/>
    </location>
</feature>
<dbReference type="Pfam" id="PF23561">
    <property type="entry name" value="zf-C2H2_15"/>
    <property type="match status" value="1"/>
</dbReference>
<proteinExistence type="inferred from homology"/>
<feature type="domain" description="C2H2-type" evidence="13">
    <location>
        <begin position="1179"/>
        <end position="1209"/>
    </location>
</feature>
<feature type="compositionally biased region" description="Low complexity" evidence="12">
    <location>
        <begin position="692"/>
        <end position="714"/>
    </location>
</feature>
<evidence type="ECO:0000256" key="3">
    <source>
        <dbReference type="ARBA" id="ARBA00022723"/>
    </source>
</evidence>
<dbReference type="SMART" id="SM00355">
    <property type="entry name" value="ZnF_C2H2"/>
    <property type="match status" value="5"/>
</dbReference>
<evidence type="ECO:0000313" key="15">
    <source>
        <dbReference type="WBParaSite" id="SRDH1_59670.1"/>
    </source>
</evidence>
<feature type="compositionally biased region" description="Polar residues" evidence="12">
    <location>
        <begin position="1752"/>
        <end position="1770"/>
    </location>
</feature>
<keyword evidence="7" id="KW-0805">Transcription regulation</keyword>
<name>A0AA85FRG7_9TREM</name>
<evidence type="ECO:0000256" key="12">
    <source>
        <dbReference type="SAM" id="MobiDB-lite"/>
    </source>
</evidence>
<feature type="compositionally biased region" description="Polar residues" evidence="12">
    <location>
        <begin position="461"/>
        <end position="486"/>
    </location>
</feature>
<feature type="region of interest" description="Disordered" evidence="12">
    <location>
        <begin position="1787"/>
        <end position="1807"/>
    </location>
</feature>
<evidence type="ECO:0000256" key="10">
    <source>
        <dbReference type="ARBA" id="ARBA00023242"/>
    </source>
</evidence>
<accession>A0AA85FRG7</accession>
<dbReference type="FunFam" id="3.30.160.60:FF:000019">
    <property type="entry name" value="GLI family zinc finger 3"/>
    <property type="match status" value="1"/>
</dbReference>
<feature type="region of interest" description="Disordered" evidence="12">
    <location>
        <begin position="1632"/>
        <end position="1660"/>
    </location>
</feature>
<dbReference type="InterPro" id="IPR043359">
    <property type="entry name" value="GLI-like"/>
</dbReference>
<dbReference type="FunFam" id="3.30.160.60:FF:000031">
    <property type="entry name" value="GLI family zinc finger 3"/>
    <property type="match status" value="1"/>
</dbReference>
<reference evidence="15" key="2">
    <citation type="submission" date="2023-11" db="UniProtKB">
        <authorList>
            <consortium name="WormBaseParasite"/>
        </authorList>
    </citation>
    <scope>IDENTIFICATION</scope>
</reference>
<feature type="compositionally biased region" description="Acidic residues" evidence="12">
    <location>
        <begin position="1025"/>
        <end position="1037"/>
    </location>
</feature>
<evidence type="ECO:0000256" key="5">
    <source>
        <dbReference type="ARBA" id="ARBA00022771"/>
    </source>
</evidence>
<evidence type="ECO:0000313" key="14">
    <source>
        <dbReference type="Proteomes" id="UP000050792"/>
    </source>
</evidence>
<dbReference type="InterPro" id="IPR056436">
    <property type="entry name" value="Znf-C2H2_ZIC1-5/GLI1-3-like"/>
</dbReference>
<sequence>MTGSDSSMCDLEVKSSLSLTSHLHEYQRNPLFHINTTTLTTTTINNHINTTSISNYQQQNDTMYDNNNDSNVDSDMKVKSSMNDCINDNTINDTHSTTVVHAENENPRRPIPLTNTSNLEGATSNVSGNSNFQTMSGNTISFLPISATHDGRYEWPPSIRYSSANTDRFIQGTNTNTDNRQENFRNQLISNNNNNYNFKSALPTNNTSDNEINQTNHQNLPPFTNEKLLDSVRSKNFNNTNISNKVECSSPDANMVAAVAFNAVRRWFTNSSTLTNSDNTMKSVWNENMRTGNSGTNSIGFMNQSNILPYASLNSRLQHPLLPPPLVLNSTVGNTTTQNSTHNNYGMFMHRGHHSSGYVPNHTAPMLRGGKKRSHSQSSVNELFDISSLTRSSQGSLNIMQSIRGSHSMGPSAEGSYGHLSAASLGASPGASCDIRRTLSSNGNSSHTAPPAPFSERSPFWSPNSPHSSGSGFDNYQTSSHKSLPLPSTLQTYQQHSGYTSTSGSSGNRSTGCLNRAPFGHLAVLSSSNSLNKQIQQQSDSNSVFNCSIDVPKKLTTNSCNMILPSCRTLGLSTNSVTASSSEITKNCTSNVLQSAMAFAAVAVAAAAASSTTSSITERESSSLLNKHVLENTLHRECRDHGLHQHPSSECESCSSTLTMGNNNNKLNESINSVYNNLVPSCFMKPPSSATIKSSATTTDNNNSNTNILSNDLSTDNRNKSLNKLPCYNNDADANDTCMDATNNENIQQGVFRKTIPSTPSHFQFSSKTYNQLTQNNSSNKPITAVNNGNDVNNVGNMSSSFTNPLHWPFESIPTPDWSHTWFNNNNTNSTIRCQLNPNETIRRNGRVKIGQIDLNSTVLSKSEMSELLINENSNNNHHHLFGKGNNLLCPTLTKDLLKQHCALNNSDINSITNSSLNQQSSQRKQIDGTLNQMRGIKNFGRTCRITPVLEAITPGITTSISETSAVASSSSTTAATPTTTGLFKQKSIEHSHKWQNQNVFSSRRNSTRDPSNNNNSGVGRCSVDEPDVDDDEELDDDGRVPQEGDPDFVETTCRWGDCTLQFDDQDELVKHLSTEHIAGNKKSFVCLWRECVRGTRPFKAQYMLVVHMRRHTGEKPHKCIFEGCIKRYSRLENLKTHLRSHTGEKPYQCEIPGCNKAFSNASDRAKHQNRTHSNEKPYTCKVDGCSKRYTDPSSLRKHVKTVHGAEVYANKKHKGESWSDRPCGGSGFSGGHLFGNSNNNNSYPSQDKRSNGSMPGIRGRFGPRGMNDNGNIFHRGTYTDREQRPSSSSNPRDSCLACLSNPVHTTTIHPVDINAESIITEYPNQDLSKLKRFSIEESGRNTSHNMNWYLPETDNQNVHSSVLMMTSSPAVYNTRNDYFPSFKCEHSIYPNYFSFARNMIHTEDTNQNHNNNNNLVFSWTSPTTPSPCDNLYLDQKINPSITLQPLSTTSNPVQSLSPSIDNPINSTGTKQKNLFSPVNESVAMMRNENCDQSKSVCVYGTSDDLVKDFKKSLKTEENNLIWNWKYSQPSIDEMNKDHCNKKHSILCFDDQDMKKPLPGYLSTSLESQSNTQFALNPNDQTVNQLTRSINNEHFNEISNMSTTIINETYRENNLQFNFPLKWKVEDPLAYSKNMDNNSQTKNNNELNEENSPQSNQNECISNVPLLNNHYMEDVTEQKSQLCVIECPTRLRSMQDICSSNDIWDSESAAASSGIGSGVTTTTASDNSNPTAQNHHRQQQQPKHSHQHQNRTKSINSDNNYSNQDNVSTMDNDEAFFNNENIKSDLGSIDRSSLFGTPRTDSNSTGCSYERTFNPQINHKNDNLIHSSCTCIQKRQKRDNSQSTCSYHRHYHDQLVDGNISSQLDSEQLSATSSQVSSGLGSMTSSNAGSGCNCTGTGLNNTNINVLDNVSGNVSSNICVNTLPRLVEGDNSCKLTNDYPNNSQVFNEDDNNISKMWRKYYKSYSYCSPCNNQPETFYPEVFNSETECYSNTPATVINDLSSTVSPVPPSISTYHYHHNPHLRHQHQQRQSQHNLDLVMSSSNHYNDEMHFSPHSYVHSSSSNSSPFNSNRPHSVETFSHNNLTNNSLFDHKRYTHTSSSTTNNSHDNEMINSINQINPKHPYNICLSSINNNNNQCDTNSNMILKRHSITDGRCHVNGTWFTNEYNGNDNHHYWTHPYNVDQLSIGNQIPNWLNKSVLTSSSSSSRLTSTSLTEAIRTHNSSDSLCVTSRFNDSTNYYQEYTNCCQPTINSFQINQSSLSSTMSTKTSAKLQSKLSWTTDDNYSEYLSSNHSQNSYIQSNRLVNNNNSSNNDNLIEMDRNNRTNIQRNCNSELNCCYTNFQNNTTQLENMNHINTNPLLISLASSQPFLMSSFNTTSISTTSEQTSYSSYHLIPTSNTVHQISQRGIEQMNKINNLHSNNQLSTIASVTASATTTSTSTVSSYQNLKEREVYNFPVSNPLHTYINPFHSSNSLYSSFLQSVYEEPTFTSSSSSSSSSSPSPSLLLSSSSSTHLGHFNRLFVNADPISNNLVVCNMSTMDTDCEPFHSSN</sequence>
<keyword evidence="14" id="KW-1185">Reference proteome</keyword>
<dbReference type="GO" id="GO:0005634">
    <property type="term" value="C:nucleus"/>
    <property type="evidence" value="ECO:0007669"/>
    <property type="project" value="UniProtKB-SubCell"/>
</dbReference>
<feature type="compositionally biased region" description="Polar residues" evidence="12">
    <location>
        <begin position="1790"/>
        <end position="1807"/>
    </location>
</feature>
<keyword evidence="6" id="KW-0862">Zinc</keyword>
<feature type="domain" description="C2H2-type" evidence="13">
    <location>
        <begin position="1090"/>
        <end position="1117"/>
    </location>
</feature>
<dbReference type="InterPro" id="IPR013087">
    <property type="entry name" value="Znf_C2H2_type"/>
</dbReference>
<dbReference type="WBParaSite" id="SRDH1_59670.1">
    <property type="protein sequence ID" value="SRDH1_59670.1"/>
    <property type="gene ID" value="SRDH1_59670"/>
</dbReference>
<comment type="similarity">
    <text evidence="2">Belongs to the GLI C2H2-type zinc-finger protein family.</text>
</comment>
<feature type="compositionally biased region" description="Polar residues" evidence="12">
    <location>
        <begin position="438"/>
        <end position="448"/>
    </location>
</feature>
<dbReference type="GO" id="GO:0000978">
    <property type="term" value="F:RNA polymerase II cis-regulatory region sequence-specific DNA binding"/>
    <property type="evidence" value="ECO:0007669"/>
    <property type="project" value="TreeGrafter"/>
</dbReference>
<dbReference type="InterPro" id="IPR036236">
    <property type="entry name" value="Znf_C2H2_sf"/>
</dbReference>
<feature type="region of interest" description="Disordered" evidence="12">
    <location>
        <begin position="692"/>
        <end position="715"/>
    </location>
</feature>
<reference evidence="14" key="1">
    <citation type="submission" date="2022-06" db="EMBL/GenBank/DDBJ databases">
        <authorList>
            <person name="Berger JAMES D."/>
            <person name="Berger JAMES D."/>
        </authorList>
    </citation>
    <scope>NUCLEOTIDE SEQUENCE [LARGE SCALE GENOMIC DNA]</scope>
</reference>
<feature type="compositionally biased region" description="Low complexity" evidence="12">
    <location>
        <begin position="1643"/>
        <end position="1659"/>
    </location>
</feature>
<evidence type="ECO:0000256" key="8">
    <source>
        <dbReference type="ARBA" id="ARBA00023125"/>
    </source>
</evidence>
<dbReference type="PANTHER" id="PTHR45718">
    <property type="entry name" value="TRANSCRIPTIONAL ACTIVATOR CUBITUS INTERRUPTUS"/>
    <property type="match status" value="1"/>
</dbReference>
<feature type="compositionally biased region" description="Polar residues" evidence="12">
    <location>
        <begin position="995"/>
        <end position="1018"/>
    </location>
</feature>
<dbReference type="SUPFAM" id="SSF57667">
    <property type="entry name" value="beta-beta-alpha zinc fingers"/>
    <property type="match status" value="4"/>
</dbReference>
<feature type="domain" description="C2H2-type" evidence="13">
    <location>
        <begin position="1118"/>
        <end position="1147"/>
    </location>
</feature>
<keyword evidence="5 11" id="KW-0863">Zinc-finger</keyword>
<feature type="domain" description="C2H2-type" evidence="13">
    <location>
        <begin position="1148"/>
        <end position="1178"/>
    </location>
</feature>
<evidence type="ECO:0000256" key="1">
    <source>
        <dbReference type="ARBA" id="ARBA00004123"/>
    </source>
</evidence>
<keyword evidence="9" id="KW-0804">Transcription</keyword>
<evidence type="ECO:0000256" key="6">
    <source>
        <dbReference type="ARBA" id="ARBA00022833"/>
    </source>
</evidence>
<feature type="region of interest" description="Disordered" evidence="12">
    <location>
        <begin position="353"/>
        <end position="379"/>
    </location>
</feature>